<organism evidence="6 7">
    <name type="scientific">Capsella rubella</name>
    <dbReference type="NCBI Taxonomy" id="81985"/>
    <lineage>
        <taxon>Eukaryota</taxon>
        <taxon>Viridiplantae</taxon>
        <taxon>Streptophyta</taxon>
        <taxon>Embryophyta</taxon>
        <taxon>Tracheophyta</taxon>
        <taxon>Spermatophyta</taxon>
        <taxon>Magnoliopsida</taxon>
        <taxon>eudicotyledons</taxon>
        <taxon>Gunneridae</taxon>
        <taxon>Pentapetalae</taxon>
        <taxon>rosids</taxon>
        <taxon>malvids</taxon>
        <taxon>Brassicales</taxon>
        <taxon>Brassicaceae</taxon>
        <taxon>Camelineae</taxon>
        <taxon>Capsella</taxon>
    </lineage>
</organism>
<keyword evidence="2 4" id="KW-0863">Zinc-finger</keyword>
<accession>R0I7F5</accession>
<dbReference type="AlphaFoldDB" id="R0I7F5"/>
<evidence type="ECO:0000256" key="2">
    <source>
        <dbReference type="ARBA" id="ARBA00022771"/>
    </source>
</evidence>
<evidence type="ECO:0000256" key="4">
    <source>
        <dbReference type="PROSITE-ProRule" id="PRU01343"/>
    </source>
</evidence>
<dbReference type="Proteomes" id="UP000029121">
    <property type="component" value="Unassembled WGS sequence"/>
</dbReference>
<dbReference type="GO" id="GO:0008270">
    <property type="term" value="F:zinc ion binding"/>
    <property type="evidence" value="ECO:0007669"/>
    <property type="project" value="UniProtKB-KW"/>
</dbReference>
<sequence length="134" mass="15203">MSSSSETSMVDSFDRGVPSKCVCGAGVTIFTSRTQENPGRPFFRCLTKRDAKSWTNKRDGHMFKWVEDAVYEEVQDALPKVGAMANEIVKTKSEVIALNAQKRTCDEFSTKHNIDEFSTKQNIDEFRQKQKKPS</sequence>
<keyword evidence="1" id="KW-0479">Metal-binding</keyword>
<dbReference type="InterPro" id="IPR010666">
    <property type="entry name" value="Znf_GRF"/>
</dbReference>
<evidence type="ECO:0000256" key="3">
    <source>
        <dbReference type="ARBA" id="ARBA00022833"/>
    </source>
</evidence>
<evidence type="ECO:0000259" key="5">
    <source>
        <dbReference type="PROSITE" id="PS51999"/>
    </source>
</evidence>
<protein>
    <recommendedName>
        <fullName evidence="5">GRF-type domain-containing protein</fullName>
    </recommendedName>
</protein>
<dbReference type="EMBL" id="KB870807">
    <property type="protein sequence ID" value="EOA32388.1"/>
    <property type="molecule type" value="Genomic_DNA"/>
</dbReference>
<keyword evidence="7" id="KW-1185">Reference proteome</keyword>
<name>R0I7F5_9BRAS</name>
<evidence type="ECO:0000256" key="1">
    <source>
        <dbReference type="ARBA" id="ARBA00022723"/>
    </source>
</evidence>
<reference evidence="7" key="1">
    <citation type="journal article" date="2013" name="Nat. Genet.">
        <title>The Capsella rubella genome and the genomic consequences of rapid mating system evolution.</title>
        <authorList>
            <person name="Slotte T."/>
            <person name="Hazzouri K.M."/>
            <person name="Agren J.A."/>
            <person name="Koenig D."/>
            <person name="Maumus F."/>
            <person name="Guo Y.L."/>
            <person name="Steige K."/>
            <person name="Platts A.E."/>
            <person name="Escobar J.S."/>
            <person name="Newman L.K."/>
            <person name="Wang W."/>
            <person name="Mandakova T."/>
            <person name="Vello E."/>
            <person name="Smith L.M."/>
            <person name="Henz S.R."/>
            <person name="Steffen J."/>
            <person name="Takuno S."/>
            <person name="Brandvain Y."/>
            <person name="Coop G."/>
            <person name="Andolfatto P."/>
            <person name="Hu T.T."/>
            <person name="Blanchette M."/>
            <person name="Clark R.M."/>
            <person name="Quesneville H."/>
            <person name="Nordborg M."/>
            <person name="Gaut B.S."/>
            <person name="Lysak M.A."/>
            <person name="Jenkins J."/>
            <person name="Grimwood J."/>
            <person name="Chapman J."/>
            <person name="Prochnik S."/>
            <person name="Shu S."/>
            <person name="Rokhsar D."/>
            <person name="Schmutz J."/>
            <person name="Weigel D."/>
            <person name="Wright S.I."/>
        </authorList>
    </citation>
    <scope>NUCLEOTIDE SEQUENCE [LARGE SCALE GENOMIC DNA]</scope>
    <source>
        <strain evidence="7">cv. Monte Gargano</strain>
    </source>
</reference>
<dbReference type="STRING" id="81985.R0I7F5"/>
<dbReference type="PROSITE" id="PS51999">
    <property type="entry name" value="ZF_GRF"/>
    <property type="match status" value="1"/>
</dbReference>
<dbReference type="PANTHER" id="PTHR33248">
    <property type="entry name" value="ZINC ION-BINDING PROTEIN"/>
    <property type="match status" value="1"/>
</dbReference>
<keyword evidence="3" id="KW-0862">Zinc</keyword>
<feature type="domain" description="GRF-type" evidence="5">
    <location>
        <begin position="21"/>
        <end position="69"/>
    </location>
</feature>
<evidence type="ECO:0000313" key="7">
    <source>
        <dbReference type="Proteomes" id="UP000029121"/>
    </source>
</evidence>
<evidence type="ECO:0000313" key="6">
    <source>
        <dbReference type="EMBL" id="EOA32388.1"/>
    </source>
</evidence>
<proteinExistence type="predicted"/>
<gene>
    <name evidence="6" type="ORF">CARUB_v10015658mg</name>
</gene>